<dbReference type="Proteomes" id="UP000664940">
    <property type="component" value="Unassembled WGS sequence"/>
</dbReference>
<dbReference type="Pfam" id="PF21976">
    <property type="entry name" value="SMIM43"/>
    <property type="match status" value="1"/>
</dbReference>
<dbReference type="RefSeq" id="XP_035890328.1">
    <property type="nucleotide sequence ID" value="XM_036034435.1"/>
</dbReference>
<dbReference type="KEGG" id="pdic:118502290"/>
<evidence type="ECO:0000313" key="5">
    <source>
        <dbReference type="RefSeq" id="XP_035890328.1"/>
    </source>
</evidence>
<gene>
    <name evidence="5" type="primary">SMIM43</name>
    <name evidence="2" type="ORF">HJG60_019065</name>
</gene>
<accession>A0A7E6EG04</accession>
<dbReference type="AlphaFoldDB" id="A0A7E6EG04"/>
<dbReference type="InterPro" id="IPR054149">
    <property type="entry name" value="SMIM43"/>
</dbReference>
<keyword evidence="1" id="KW-0472">Membrane</keyword>
<dbReference type="EMBL" id="JABVXQ010000008">
    <property type="protein sequence ID" value="KAF6097728.1"/>
    <property type="molecule type" value="Genomic_DNA"/>
</dbReference>
<name>A0A7E6EG04_9CHIR</name>
<feature type="transmembrane region" description="Helical" evidence="1">
    <location>
        <begin position="6"/>
        <end position="29"/>
    </location>
</feature>
<dbReference type="GeneID" id="118502290"/>
<protein>
    <submittedName>
        <fullName evidence="5">Small integral membrane protein 43</fullName>
    </submittedName>
    <submittedName>
        <fullName evidence="2">Transmembrane protein 155</fullName>
    </submittedName>
</protein>
<keyword evidence="1" id="KW-1133">Transmembrane helix</keyword>
<reference evidence="2 4" key="1">
    <citation type="journal article" date="2020" name="Nature">
        <title>Six reference-quality genomes reveal evolution of bat adaptations.</title>
        <authorList>
            <person name="Jebb D."/>
            <person name="Huang Z."/>
            <person name="Pippel M."/>
            <person name="Hughes G.M."/>
            <person name="Lavrichenko K."/>
            <person name="Devanna P."/>
            <person name="Winkler S."/>
            <person name="Jermiin L.S."/>
            <person name="Skirmuntt E.C."/>
            <person name="Katzourakis A."/>
            <person name="Burkitt-Gray L."/>
            <person name="Ray D.A."/>
            <person name="Sullivan K.A.M."/>
            <person name="Roscito J.G."/>
            <person name="Kirilenko B.M."/>
            <person name="Davalos L.M."/>
            <person name="Corthals A.P."/>
            <person name="Power M.L."/>
            <person name="Jones G."/>
            <person name="Ransome R.D."/>
            <person name="Dechmann D.K.N."/>
            <person name="Locatelli A.G."/>
            <person name="Puechmaille S.J."/>
            <person name="Fedrigo O."/>
            <person name="Jarvis E.D."/>
            <person name="Hiller M."/>
            <person name="Vernes S.C."/>
            <person name="Myers E.W."/>
            <person name="Teeling E.C."/>
        </authorList>
    </citation>
    <scope>NUCLEOTIDE SEQUENCE [LARGE SCALE GENOMIC DNA]</scope>
    <source>
        <strain evidence="2">Bat1K_MPI-CBG_1</strain>
    </source>
</reference>
<evidence type="ECO:0000313" key="2">
    <source>
        <dbReference type="EMBL" id="KAF6097728.1"/>
    </source>
</evidence>
<evidence type="ECO:0000313" key="4">
    <source>
        <dbReference type="Proteomes" id="UP000664940"/>
    </source>
</evidence>
<evidence type="ECO:0000313" key="3">
    <source>
        <dbReference type="Proteomes" id="UP000504628"/>
    </source>
</evidence>
<dbReference type="CTD" id="132332"/>
<reference evidence="5" key="2">
    <citation type="submission" date="2025-04" db="UniProtKB">
        <authorList>
            <consortium name="RefSeq"/>
        </authorList>
    </citation>
    <scope>IDENTIFICATION</scope>
    <source>
        <tissue evidence="5">Muscle</tissue>
    </source>
</reference>
<sequence>MEWELNFLVYLALFFFLLFLLFLLLFVLIKQLKNLGASTAGALQPGRLSLHRGEPWGFSHEQAV</sequence>
<keyword evidence="1 2" id="KW-0812">Transmembrane</keyword>
<organism evidence="3 5">
    <name type="scientific">Phyllostomus discolor</name>
    <name type="common">pale spear-nosed bat</name>
    <dbReference type="NCBI Taxonomy" id="89673"/>
    <lineage>
        <taxon>Eukaryota</taxon>
        <taxon>Metazoa</taxon>
        <taxon>Chordata</taxon>
        <taxon>Craniata</taxon>
        <taxon>Vertebrata</taxon>
        <taxon>Euteleostomi</taxon>
        <taxon>Mammalia</taxon>
        <taxon>Eutheria</taxon>
        <taxon>Laurasiatheria</taxon>
        <taxon>Chiroptera</taxon>
        <taxon>Yangochiroptera</taxon>
        <taxon>Phyllostomidae</taxon>
        <taxon>Phyllostominae</taxon>
        <taxon>Phyllostomus</taxon>
    </lineage>
</organism>
<proteinExistence type="predicted"/>
<keyword evidence="3" id="KW-1185">Reference proteome</keyword>
<dbReference type="Proteomes" id="UP000504628">
    <property type="component" value="Chromosome 8"/>
</dbReference>
<evidence type="ECO:0000256" key="1">
    <source>
        <dbReference type="SAM" id="Phobius"/>
    </source>
</evidence>
<dbReference type="OrthoDB" id="9450496at2759"/>